<dbReference type="AlphaFoldDB" id="A0A075LFK9"/>
<evidence type="ECO:0000313" key="1">
    <source>
        <dbReference type="EMBL" id="AIF65214.1"/>
    </source>
</evidence>
<organism evidence="1 3">
    <name type="scientific">Terribacillus saccharophilus</name>
    <dbReference type="NCBI Taxonomy" id="361277"/>
    <lineage>
        <taxon>Bacteria</taxon>
        <taxon>Bacillati</taxon>
        <taxon>Bacillota</taxon>
        <taxon>Bacilli</taxon>
        <taxon>Bacillales</taxon>
        <taxon>Bacillaceae</taxon>
        <taxon>Terribacillus</taxon>
    </lineage>
</organism>
<dbReference type="RefSeq" id="WP_038557554.1">
    <property type="nucleotide sequence ID" value="NZ_CP008876.1"/>
</dbReference>
<evidence type="ECO:0000313" key="2">
    <source>
        <dbReference type="EMBL" id="SEN81232.1"/>
    </source>
</evidence>
<dbReference type="GeneID" id="34222716"/>
<sequence length="70" mass="8007">MILNKGGKLSTAYFLSYLELVASFRKCSAAEVYDIVFERLFDRDKAKLGPASFQAFETAYEQFSKEHESL</sequence>
<evidence type="ECO:0000313" key="4">
    <source>
        <dbReference type="Proteomes" id="UP000199735"/>
    </source>
</evidence>
<reference evidence="2 4" key="2">
    <citation type="submission" date="2016-10" db="EMBL/GenBank/DDBJ databases">
        <authorList>
            <person name="Varghese N."/>
            <person name="Submissions S."/>
        </authorList>
    </citation>
    <scope>NUCLEOTIDE SEQUENCE [LARGE SCALE GENOMIC DNA]</scope>
    <source>
        <strain evidence="2 4">DSM 21619</strain>
    </source>
</reference>
<evidence type="ECO:0000313" key="3">
    <source>
        <dbReference type="Proteomes" id="UP000027980"/>
    </source>
</evidence>
<gene>
    <name evidence="1" type="ORF">GZ22_00070</name>
    <name evidence="2" type="ORF">SAMN04489762_2909</name>
</gene>
<reference evidence="1 3" key="1">
    <citation type="submission" date="2014-07" db="EMBL/GenBank/DDBJ databases">
        <title>Complete genome sequence of a moderately halophilic bacterium Terribacillus aidingensis MP602, isolated from Cryptomeria fortunei in Tianmu mountain in China.</title>
        <authorList>
            <person name="Wang Y."/>
            <person name="Lu P."/>
            <person name="Zhang L."/>
        </authorList>
    </citation>
    <scope>NUCLEOTIDE SEQUENCE [LARGE SCALE GENOMIC DNA]</scope>
    <source>
        <strain evidence="1 3">MP602</strain>
    </source>
</reference>
<dbReference type="Proteomes" id="UP000199735">
    <property type="component" value="Unassembled WGS sequence"/>
</dbReference>
<dbReference type="KEGG" id="tap:GZ22_00070"/>
<dbReference type="EMBL" id="FOCD01000003">
    <property type="protein sequence ID" value="SEN81232.1"/>
    <property type="molecule type" value="Genomic_DNA"/>
</dbReference>
<accession>A0A075LFK9</accession>
<dbReference type="Proteomes" id="UP000027980">
    <property type="component" value="Chromosome"/>
</dbReference>
<accession>A0AAX2EIC2</accession>
<dbReference type="HOGENOM" id="CLU_203342_0_0_9"/>
<name>A0A075LFK9_9BACI</name>
<protein>
    <submittedName>
        <fullName evidence="1">Uncharacterized protein</fullName>
    </submittedName>
</protein>
<dbReference type="EMBL" id="CP008876">
    <property type="protein sequence ID" value="AIF65214.1"/>
    <property type="molecule type" value="Genomic_DNA"/>
</dbReference>
<proteinExistence type="predicted"/>
<dbReference type="OrthoDB" id="2737810at2"/>